<protein>
    <recommendedName>
        <fullName evidence="3">Ribosome maturation factor RimP</fullName>
    </recommendedName>
</protein>
<feature type="domain" description="Ribosome maturation factor RimP C-terminal" evidence="5">
    <location>
        <begin position="105"/>
        <end position="175"/>
    </location>
</feature>
<dbReference type="InterPro" id="IPR035956">
    <property type="entry name" value="RimP_N_sf"/>
</dbReference>
<dbReference type="InterPro" id="IPR028989">
    <property type="entry name" value="RimP_N"/>
</dbReference>
<evidence type="ECO:0000256" key="2">
    <source>
        <dbReference type="ARBA" id="ARBA00022517"/>
    </source>
</evidence>
<evidence type="ECO:0000256" key="1">
    <source>
        <dbReference type="ARBA" id="ARBA00022490"/>
    </source>
</evidence>
<evidence type="ECO:0000259" key="4">
    <source>
        <dbReference type="Pfam" id="PF02576"/>
    </source>
</evidence>
<gene>
    <name evidence="3 6" type="primary">rimP</name>
    <name evidence="6" type="ORF">ACFQ14_13470</name>
</gene>
<evidence type="ECO:0000256" key="3">
    <source>
        <dbReference type="HAMAP-Rule" id="MF_01077"/>
    </source>
</evidence>
<dbReference type="Gene3D" id="2.30.30.180">
    <property type="entry name" value="Ribosome maturation factor RimP, C-terminal domain"/>
    <property type="match status" value="1"/>
</dbReference>
<dbReference type="Gene3D" id="3.30.300.70">
    <property type="entry name" value="RimP-like superfamily, N-terminal"/>
    <property type="match status" value="1"/>
</dbReference>
<reference evidence="7" key="1">
    <citation type="journal article" date="2019" name="Int. J. Syst. Evol. Microbiol.">
        <title>The Global Catalogue of Microorganisms (GCM) 10K type strain sequencing project: providing services to taxonomists for standard genome sequencing and annotation.</title>
        <authorList>
            <consortium name="The Broad Institute Genomics Platform"/>
            <consortium name="The Broad Institute Genome Sequencing Center for Infectious Disease"/>
            <person name="Wu L."/>
            <person name="Ma J."/>
        </authorList>
    </citation>
    <scope>NUCLEOTIDE SEQUENCE [LARGE SCALE GENOMIC DNA]</scope>
    <source>
        <strain evidence="7">CCUG 60023</strain>
    </source>
</reference>
<dbReference type="Pfam" id="PF17384">
    <property type="entry name" value="DUF150_C"/>
    <property type="match status" value="1"/>
</dbReference>
<organism evidence="6 7">
    <name type="scientific">Pseudahrensia aquimaris</name>
    <dbReference type="NCBI Taxonomy" id="744461"/>
    <lineage>
        <taxon>Bacteria</taxon>
        <taxon>Pseudomonadati</taxon>
        <taxon>Pseudomonadota</taxon>
        <taxon>Alphaproteobacteria</taxon>
        <taxon>Hyphomicrobiales</taxon>
        <taxon>Ahrensiaceae</taxon>
        <taxon>Pseudahrensia</taxon>
    </lineage>
</organism>
<dbReference type="EMBL" id="JBHTJV010000012">
    <property type="protein sequence ID" value="MFD0917419.1"/>
    <property type="molecule type" value="Genomic_DNA"/>
</dbReference>
<comment type="caution">
    <text evidence="6">The sequence shown here is derived from an EMBL/GenBank/DDBJ whole genome shotgun (WGS) entry which is preliminary data.</text>
</comment>
<dbReference type="InterPro" id="IPR003728">
    <property type="entry name" value="Ribosome_maturation_RimP"/>
</dbReference>
<dbReference type="Pfam" id="PF02576">
    <property type="entry name" value="RimP_N"/>
    <property type="match status" value="1"/>
</dbReference>
<dbReference type="NCBIfam" id="NF000932">
    <property type="entry name" value="PRK00092.2-5"/>
    <property type="match status" value="1"/>
</dbReference>
<dbReference type="SUPFAM" id="SSF74942">
    <property type="entry name" value="YhbC-like, C-terminal domain"/>
    <property type="match status" value="1"/>
</dbReference>
<sequence length="205" mass="22400">MNDAAPARDDISASARLVQESGQDARVAQIIAPVIEDMGFRLVRARLYDNSGLTLQIMVEKPDGTMNVNECEAVSKAVSPVLDVEDPIPQAYSLEVSSPGIDRPLVRVSDFDTWAGHVAKLETASMVNGRKRFKGQIVKVDGDTLLMRREDAPAGEDKDFTIPLDGIASARLVLTDELIREALKRDKALREANENLGDVEDTPDN</sequence>
<dbReference type="Proteomes" id="UP001597101">
    <property type="component" value="Unassembled WGS sequence"/>
</dbReference>
<dbReference type="PANTHER" id="PTHR33867:SF1">
    <property type="entry name" value="RIBOSOME MATURATION FACTOR RIMP"/>
    <property type="match status" value="1"/>
</dbReference>
<evidence type="ECO:0000313" key="6">
    <source>
        <dbReference type="EMBL" id="MFD0917419.1"/>
    </source>
</evidence>
<dbReference type="RefSeq" id="WP_377213276.1">
    <property type="nucleotide sequence ID" value="NZ_JBHTJV010000012.1"/>
</dbReference>
<dbReference type="PANTHER" id="PTHR33867">
    <property type="entry name" value="RIBOSOME MATURATION FACTOR RIMP"/>
    <property type="match status" value="1"/>
</dbReference>
<keyword evidence="1 3" id="KW-0963">Cytoplasm</keyword>
<proteinExistence type="inferred from homology"/>
<name>A0ABW3FHK5_9HYPH</name>
<comment type="similarity">
    <text evidence="3">Belongs to the RimP family.</text>
</comment>
<evidence type="ECO:0000259" key="5">
    <source>
        <dbReference type="Pfam" id="PF17384"/>
    </source>
</evidence>
<accession>A0ABW3FHK5</accession>
<dbReference type="InterPro" id="IPR028998">
    <property type="entry name" value="RimP_C"/>
</dbReference>
<dbReference type="SUPFAM" id="SSF75420">
    <property type="entry name" value="YhbC-like, N-terminal domain"/>
    <property type="match status" value="1"/>
</dbReference>
<dbReference type="HAMAP" id="MF_01077">
    <property type="entry name" value="RimP"/>
    <property type="match status" value="1"/>
</dbReference>
<comment type="function">
    <text evidence="3">Required for maturation of 30S ribosomal subunits.</text>
</comment>
<dbReference type="CDD" id="cd01734">
    <property type="entry name" value="YlxS_C"/>
    <property type="match status" value="1"/>
</dbReference>
<keyword evidence="2 3" id="KW-0690">Ribosome biogenesis</keyword>
<evidence type="ECO:0000313" key="7">
    <source>
        <dbReference type="Proteomes" id="UP001597101"/>
    </source>
</evidence>
<comment type="subcellular location">
    <subcellularLocation>
        <location evidence="3">Cytoplasm</location>
    </subcellularLocation>
</comment>
<feature type="domain" description="Ribosome maturation factor RimP N-terminal" evidence="4">
    <location>
        <begin position="30"/>
        <end position="102"/>
    </location>
</feature>
<dbReference type="InterPro" id="IPR036847">
    <property type="entry name" value="RimP_C_sf"/>
</dbReference>
<keyword evidence="7" id="KW-1185">Reference proteome</keyword>